<dbReference type="EMBL" id="ML769592">
    <property type="protein sequence ID" value="KAE9392585.1"/>
    <property type="molecule type" value="Genomic_DNA"/>
</dbReference>
<dbReference type="OrthoDB" id="3265734at2759"/>
<organism evidence="1 2">
    <name type="scientific">Gymnopus androsaceus JB14</name>
    <dbReference type="NCBI Taxonomy" id="1447944"/>
    <lineage>
        <taxon>Eukaryota</taxon>
        <taxon>Fungi</taxon>
        <taxon>Dikarya</taxon>
        <taxon>Basidiomycota</taxon>
        <taxon>Agaricomycotina</taxon>
        <taxon>Agaricomycetes</taxon>
        <taxon>Agaricomycetidae</taxon>
        <taxon>Agaricales</taxon>
        <taxon>Marasmiineae</taxon>
        <taxon>Omphalotaceae</taxon>
        <taxon>Gymnopus</taxon>
    </lineage>
</organism>
<evidence type="ECO:0000313" key="2">
    <source>
        <dbReference type="Proteomes" id="UP000799118"/>
    </source>
</evidence>
<evidence type="ECO:0000313" key="1">
    <source>
        <dbReference type="EMBL" id="KAE9392585.1"/>
    </source>
</evidence>
<name>A0A6A4H5V5_9AGAR</name>
<proteinExistence type="predicted"/>
<dbReference type="Proteomes" id="UP000799118">
    <property type="component" value="Unassembled WGS sequence"/>
</dbReference>
<keyword evidence="2" id="KW-1185">Reference proteome</keyword>
<dbReference type="AlphaFoldDB" id="A0A6A4H5V5"/>
<dbReference type="Gene3D" id="2.60.120.260">
    <property type="entry name" value="Galactose-binding domain-like"/>
    <property type="match status" value="1"/>
</dbReference>
<reference evidence="1" key="1">
    <citation type="journal article" date="2019" name="Environ. Microbiol.">
        <title>Fungal ecological strategies reflected in gene transcription - a case study of two litter decomposers.</title>
        <authorList>
            <person name="Barbi F."/>
            <person name="Kohler A."/>
            <person name="Barry K."/>
            <person name="Baskaran P."/>
            <person name="Daum C."/>
            <person name="Fauchery L."/>
            <person name="Ihrmark K."/>
            <person name="Kuo A."/>
            <person name="LaButti K."/>
            <person name="Lipzen A."/>
            <person name="Morin E."/>
            <person name="Grigoriev I.V."/>
            <person name="Henrissat B."/>
            <person name="Lindahl B."/>
            <person name="Martin F."/>
        </authorList>
    </citation>
    <scope>NUCLEOTIDE SEQUENCE</scope>
    <source>
        <strain evidence="1">JB14</strain>
    </source>
</reference>
<accession>A0A6A4H5V5</accession>
<sequence length="162" mass="17973">MNDTRFFVDDRDSRIQYGDGWTPIDSNNTFMHTLTGSGAAGSSLSFTFEGTGISVYGALNQSVNREVVQANFVIDNQSSFTFSPPSPSSFTLNNLYFNETNLEPGNHTMEVRTLTDATIWIDYLLVTPTNETVLASLNSTTSTSFSYALFYYFTSPRAGFIQ</sequence>
<gene>
    <name evidence="1" type="ORF">BT96DRAFT_830444</name>
</gene>
<protein>
    <submittedName>
        <fullName evidence="1">Uncharacterized protein</fullName>
    </submittedName>
</protein>